<proteinExistence type="predicted"/>
<gene>
    <name evidence="4" type="ORF">C8D98_1980</name>
</gene>
<keyword evidence="2" id="KW-0732">Signal</keyword>
<dbReference type="PROSITE" id="PS50198">
    <property type="entry name" value="PPIC_PPIASE_2"/>
    <property type="match status" value="1"/>
</dbReference>
<dbReference type="OrthoDB" id="250991at2"/>
<evidence type="ECO:0000313" key="5">
    <source>
        <dbReference type="Proteomes" id="UP000294614"/>
    </source>
</evidence>
<keyword evidence="1" id="KW-0413">Isomerase</keyword>
<evidence type="ECO:0000256" key="2">
    <source>
        <dbReference type="SAM" id="SignalP"/>
    </source>
</evidence>
<dbReference type="Proteomes" id="UP000294614">
    <property type="component" value="Unassembled WGS sequence"/>
</dbReference>
<evidence type="ECO:0000256" key="1">
    <source>
        <dbReference type="PROSITE-ProRule" id="PRU00278"/>
    </source>
</evidence>
<dbReference type="InterPro" id="IPR000297">
    <property type="entry name" value="PPIase_PpiC"/>
</dbReference>
<dbReference type="InterPro" id="IPR050245">
    <property type="entry name" value="PrsA_foldase"/>
</dbReference>
<protein>
    <submittedName>
        <fullName evidence="4">Foldase protein PrsA</fullName>
    </submittedName>
</protein>
<reference evidence="4 5" key="1">
    <citation type="submission" date="2019-03" db="EMBL/GenBank/DDBJ databases">
        <title>Genomic Encyclopedia of Type Strains, Phase IV (KMG-IV): sequencing the most valuable type-strain genomes for metagenomic binning, comparative biology and taxonomic classification.</title>
        <authorList>
            <person name="Goeker M."/>
        </authorList>
    </citation>
    <scope>NUCLEOTIDE SEQUENCE [LARGE SCALE GENOMIC DNA]</scope>
    <source>
        <strain evidence="4 5">DSM 24984</strain>
    </source>
</reference>
<comment type="caution">
    <text evidence="4">The sequence shown here is derived from an EMBL/GenBank/DDBJ whole genome shotgun (WGS) entry which is preliminary data.</text>
</comment>
<keyword evidence="5" id="KW-1185">Reference proteome</keyword>
<keyword evidence="1" id="KW-0697">Rotamase</keyword>
<dbReference type="InterPro" id="IPR027304">
    <property type="entry name" value="Trigger_fact/SurA_dom_sf"/>
</dbReference>
<accession>A0A4R1K7N8</accession>
<feature type="domain" description="PpiC" evidence="3">
    <location>
        <begin position="182"/>
        <end position="270"/>
    </location>
</feature>
<sequence>MKRIFIAAVLLFSCFMILSCGKKEKQEPQAEEQSSRADDASLAETFVTINGEKLTNGDFRDFISYSYAMMDPENRDNRAVMEYLKKDFVRHRLLLQAAKKEGAKIDEKKLNTMLEAFKNEQGEQTIAEMQKQYDLDFSKIEDILRQRVLVTEFLNKKTGRTEVSDKEIKAYYEKRKSELSDVTLAHIYHIVTADEKKAKEALVMMNKGISFEEVAQKYSIAPEGEQGGDLGYIDISTYPDIFSEALKLKKGEVSGVLKSEFGYHIFKLIDVKDKVSSYDYYKAQLKEELYEIKEENKIKDYIDGLYQKSKIVYADSSSGDSDSK</sequence>
<evidence type="ECO:0000313" key="4">
    <source>
        <dbReference type="EMBL" id="TCK59813.1"/>
    </source>
</evidence>
<feature type="signal peptide" evidence="2">
    <location>
        <begin position="1"/>
        <end position="22"/>
    </location>
</feature>
<dbReference type="InterPro" id="IPR046357">
    <property type="entry name" value="PPIase_dom_sf"/>
</dbReference>
<dbReference type="SUPFAM" id="SSF54534">
    <property type="entry name" value="FKBP-like"/>
    <property type="match status" value="1"/>
</dbReference>
<dbReference type="PROSITE" id="PS51257">
    <property type="entry name" value="PROKAR_LIPOPROTEIN"/>
    <property type="match status" value="1"/>
</dbReference>
<name>A0A4R1K7N8_9BACT</name>
<evidence type="ECO:0000259" key="3">
    <source>
        <dbReference type="PROSITE" id="PS50198"/>
    </source>
</evidence>
<dbReference type="RefSeq" id="WP_132873972.1">
    <property type="nucleotide sequence ID" value="NZ_JBLJBI010000069.1"/>
</dbReference>
<dbReference type="SUPFAM" id="SSF109998">
    <property type="entry name" value="Triger factor/SurA peptide-binding domain-like"/>
    <property type="match status" value="1"/>
</dbReference>
<dbReference type="Gene3D" id="1.10.4030.10">
    <property type="entry name" value="Porin chaperone SurA, peptide-binding domain"/>
    <property type="match status" value="1"/>
</dbReference>
<dbReference type="GO" id="GO:0003755">
    <property type="term" value="F:peptidyl-prolyl cis-trans isomerase activity"/>
    <property type="evidence" value="ECO:0007669"/>
    <property type="project" value="UniProtKB-KW"/>
</dbReference>
<organism evidence="4 5">
    <name type="scientific">Seleniivibrio woodruffii</name>
    <dbReference type="NCBI Taxonomy" id="1078050"/>
    <lineage>
        <taxon>Bacteria</taxon>
        <taxon>Pseudomonadati</taxon>
        <taxon>Deferribacterota</taxon>
        <taxon>Deferribacteres</taxon>
        <taxon>Deferribacterales</taxon>
        <taxon>Geovibrionaceae</taxon>
        <taxon>Seleniivibrio</taxon>
    </lineage>
</organism>
<dbReference type="PANTHER" id="PTHR47245:SF2">
    <property type="entry name" value="PEPTIDYL-PROLYL CIS-TRANS ISOMERASE HP_0175-RELATED"/>
    <property type="match status" value="1"/>
</dbReference>
<feature type="chain" id="PRO_5020597167" evidence="2">
    <location>
        <begin position="23"/>
        <end position="324"/>
    </location>
</feature>
<dbReference type="EMBL" id="SMGG01000005">
    <property type="protein sequence ID" value="TCK59813.1"/>
    <property type="molecule type" value="Genomic_DNA"/>
</dbReference>
<dbReference type="AlphaFoldDB" id="A0A4R1K7N8"/>
<dbReference type="PANTHER" id="PTHR47245">
    <property type="entry name" value="PEPTIDYLPROLYL ISOMERASE"/>
    <property type="match status" value="1"/>
</dbReference>
<dbReference type="Pfam" id="PF13145">
    <property type="entry name" value="Rotamase_2"/>
    <property type="match status" value="1"/>
</dbReference>
<dbReference type="Gene3D" id="3.10.50.40">
    <property type="match status" value="1"/>
</dbReference>